<reference evidence="4" key="2">
    <citation type="submission" date="2019-09" db="UniProtKB">
        <authorList>
            <consortium name="WormBaseParasite"/>
        </authorList>
    </citation>
    <scope>IDENTIFICATION</scope>
</reference>
<name>A0A183GWE0_HELPZ</name>
<reference evidence="2 3" key="1">
    <citation type="submission" date="2018-11" db="EMBL/GenBank/DDBJ databases">
        <authorList>
            <consortium name="Pathogen Informatics"/>
        </authorList>
    </citation>
    <scope>NUCLEOTIDE SEQUENCE [LARGE SCALE GENOMIC DNA]</scope>
</reference>
<accession>A0A183GWE0</accession>
<dbReference type="AlphaFoldDB" id="A0A183GWE0"/>
<organism evidence="3 4">
    <name type="scientific">Heligmosomoides polygyrus</name>
    <name type="common">Parasitic roundworm</name>
    <dbReference type="NCBI Taxonomy" id="6339"/>
    <lineage>
        <taxon>Eukaryota</taxon>
        <taxon>Metazoa</taxon>
        <taxon>Ecdysozoa</taxon>
        <taxon>Nematoda</taxon>
        <taxon>Chromadorea</taxon>
        <taxon>Rhabditida</taxon>
        <taxon>Rhabditina</taxon>
        <taxon>Rhabditomorpha</taxon>
        <taxon>Strongyloidea</taxon>
        <taxon>Heligmosomidae</taxon>
        <taxon>Heligmosomoides</taxon>
    </lineage>
</organism>
<evidence type="ECO:0000313" key="4">
    <source>
        <dbReference type="WBParaSite" id="HPBE_0002701001-mRNA-1"/>
    </source>
</evidence>
<evidence type="ECO:0000256" key="1">
    <source>
        <dbReference type="SAM" id="MobiDB-lite"/>
    </source>
</evidence>
<gene>
    <name evidence="2" type="ORF">HPBE_LOCUS27009</name>
</gene>
<sequence>MGFPCEPKTLQAMTPSLHLSLEFIFIFASEHYVISIKQRPRDGLLKISCDGIHYDNKEEWGTCRTLVEMGTPLRFPLQLALYSLGKSRASAPALCVPQEISTLEFPHPAIPSVDSVHGPVHKITVEETEAALKKMKSGKVTDPDDHGNQRIKS</sequence>
<accession>A0A3P8IRZ1</accession>
<feature type="region of interest" description="Disordered" evidence="1">
    <location>
        <begin position="133"/>
        <end position="153"/>
    </location>
</feature>
<dbReference type="WBParaSite" id="HPBE_0002701001-mRNA-1">
    <property type="protein sequence ID" value="HPBE_0002701001-mRNA-1"/>
    <property type="gene ID" value="HPBE_0002701001"/>
</dbReference>
<protein>
    <submittedName>
        <fullName evidence="4">UBX domain-containing protein</fullName>
    </submittedName>
</protein>
<proteinExistence type="predicted"/>
<dbReference type="EMBL" id="UZAH01041598">
    <property type="protein sequence ID" value="VDP60413.1"/>
    <property type="molecule type" value="Genomic_DNA"/>
</dbReference>
<feature type="compositionally biased region" description="Basic and acidic residues" evidence="1">
    <location>
        <begin position="139"/>
        <end position="153"/>
    </location>
</feature>
<evidence type="ECO:0000313" key="3">
    <source>
        <dbReference type="Proteomes" id="UP000050761"/>
    </source>
</evidence>
<dbReference type="Proteomes" id="UP000050761">
    <property type="component" value="Unassembled WGS sequence"/>
</dbReference>
<evidence type="ECO:0000313" key="2">
    <source>
        <dbReference type="EMBL" id="VDP60413.1"/>
    </source>
</evidence>
<keyword evidence="3" id="KW-1185">Reference proteome</keyword>